<feature type="region of interest" description="Disordered" evidence="1">
    <location>
        <begin position="1"/>
        <end position="52"/>
    </location>
</feature>
<feature type="compositionally biased region" description="Basic residues" evidence="1">
    <location>
        <begin position="8"/>
        <end position="19"/>
    </location>
</feature>
<gene>
    <name evidence="2" type="ORF">GCM10007160_18280</name>
</gene>
<protein>
    <submittedName>
        <fullName evidence="2">Uncharacterized protein</fullName>
    </submittedName>
</protein>
<dbReference type="Proteomes" id="UP000653056">
    <property type="component" value="Unassembled WGS sequence"/>
</dbReference>
<feature type="compositionally biased region" description="Basic and acidic residues" evidence="1">
    <location>
        <begin position="20"/>
        <end position="38"/>
    </location>
</feature>
<proteinExistence type="predicted"/>
<sequence>MSEEQKPTRSKSPRASRKANKAEPEGKDVKNEQADEKGRRRRVMPSGAIAIG</sequence>
<dbReference type="EMBL" id="BMXS01000007">
    <property type="protein sequence ID" value="GGX91140.1"/>
    <property type="molecule type" value="Genomic_DNA"/>
</dbReference>
<evidence type="ECO:0000313" key="3">
    <source>
        <dbReference type="Proteomes" id="UP000653056"/>
    </source>
</evidence>
<evidence type="ECO:0000256" key="1">
    <source>
        <dbReference type="SAM" id="MobiDB-lite"/>
    </source>
</evidence>
<dbReference type="RefSeq" id="WP_189468396.1">
    <property type="nucleotide sequence ID" value="NZ_BMXS01000007.1"/>
</dbReference>
<evidence type="ECO:0000313" key="2">
    <source>
        <dbReference type="EMBL" id="GGX91140.1"/>
    </source>
</evidence>
<name>A0ABQ2YSM0_9GAMM</name>
<reference evidence="3" key="1">
    <citation type="journal article" date="2019" name="Int. J. Syst. Evol. Microbiol.">
        <title>The Global Catalogue of Microorganisms (GCM) 10K type strain sequencing project: providing services to taxonomists for standard genome sequencing and annotation.</title>
        <authorList>
            <consortium name="The Broad Institute Genomics Platform"/>
            <consortium name="The Broad Institute Genome Sequencing Center for Infectious Disease"/>
            <person name="Wu L."/>
            <person name="Ma J."/>
        </authorList>
    </citation>
    <scope>NUCLEOTIDE SEQUENCE [LARGE SCALE GENOMIC DNA]</scope>
    <source>
        <strain evidence="3">KCTC 22228</strain>
    </source>
</reference>
<keyword evidence="3" id="KW-1185">Reference proteome</keyword>
<comment type="caution">
    <text evidence="2">The sequence shown here is derived from an EMBL/GenBank/DDBJ whole genome shotgun (WGS) entry which is preliminary data.</text>
</comment>
<accession>A0ABQ2YSM0</accession>
<organism evidence="2 3">
    <name type="scientific">Litchfieldella qijiaojingensis</name>
    <dbReference type="NCBI Taxonomy" id="980347"/>
    <lineage>
        <taxon>Bacteria</taxon>
        <taxon>Pseudomonadati</taxon>
        <taxon>Pseudomonadota</taxon>
        <taxon>Gammaproteobacteria</taxon>
        <taxon>Oceanospirillales</taxon>
        <taxon>Halomonadaceae</taxon>
        <taxon>Litchfieldella</taxon>
    </lineage>
</organism>